<dbReference type="Pfam" id="PF00383">
    <property type="entry name" value="dCMP_cyt_deam_1"/>
    <property type="match status" value="1"/>
</dbReference>
<evidence type="ECO:0000256" key="13">
    <source>
        <dbReference type="PIRSR" id="PIRSR606262-3"/>
    </source>
</evidence>
<evidence type="ECO:0000256" key="10">
    <source>
        <dbReference type="ARBA" id="ARBA00049252"/>
    </source>
</evidence>
<dbReference type="InterPro" id="IPR002125">
    <property type="entry name" value="CMP_dCMP_dom"/>
</dbReference>
<dbReference type="InterPro" id="IPR050202">
    <property type="entry name" value="Cyt/Deoxycyt_deaminase"/>
</dbReference>
<comment type="similarity">
    <text evidence="3 14">Belongs to the cytidine and deoxycytidylate deaminase family.</text>
</comment>
<dbReference type="EMBL" id="QEKV01000007">
    <property type="protein sequence ID" value="PVY94063.1"/>
    <property type="molecule type" value="Genomic_DNA"/>
</dbReference>
<evidence type="ECO:0000256" key="1">
    <source>
        <dbReference type="ARBA" id="ARBA00001947"/>
    </source>
</evidence>
<feature type="active site" description="Proton donor" evidence="12">
    <location>
        <position position="64"/>
    </location>
</feature>
<keyword evidence="8 13" id="KW-0862">Zinc</keyword>
<dbReference type="GO" id="GO:0072527">
    <property type="term" value="P:pyrimidine-containing compound metabolic process"/>
    <property type="evidence" value="ECO:0007669"/>
    <property type="project" value="UniProtKB-ARBA"/>
</dbReference>
<evidence type="ECO:0000256" key="7">
    <source>
        <dbReference type="ARBA" id="ARBA00022801"/>
    </source>
</evidence>
<evidence type="ECO:0000256" key="6">
    <source>
        <dbReference type="ARBA" id="ARBA00022723"/>
    </source>
</evidence>
<evidence type="ECO:0000259" key="15">
    <source>
        <dbReference type="PROSITE" id="PS51747"/>
    </source>
</evidence>
<keyword evidence="17" id="KW-1185">Reference proteome</keyword>
<dbReference type="NCBIfam" id="TIGR01354">
    <property type="entry name" value="cyt_deam_tetra"/>
    <property type="match status" value="1"/>
</dbReference>
<dbReference type="Gene3D" id="3.40.140.10">
    <property type="entry name" value="Cytidine Deaminase, domain 2"/>
    <property type="match status" value="1"/>
</dbReference>
<dbReference type="Proteomes" id="UP000245793">
    <property type="component" value="Unassembled WGS sequence"/>
</dbReference>
<dbReference type="InterPro" id="IPR006262">
    <property type="entry name" value="Cyt_deam_tetra"/>
</dbReference>
<comment type="caution">
    <text evidence="16">The sequence shown here is derived from an EMBL/GenBank/DDBJ whole genome shotgun (WGS) entry which is preliminary data.</text>
</comment>
<dbReference type="GO" id="GO:0008270">
    <property type="term" value="F:zinc ion binding"/>
    <property type="evidence" value="ECO:0007669"/>
    <property type="project" value="UniProtKB-UniRule"/>
</dbReference>
<evidence type="ECO:0000256" key="2">
    <source>
        <dbReference type="ARBA" id="ARBA00003949"/>
    </source>
</evidence>
<sequence>MKLNYDELNDKMKKLVVAAIDARKNSYAPISGFKVGAAILADTGEIFSGVNVEITSFSPTICAERNAIFSMITTGERNYSAIAVCGSSPDTFPCGVCRQVIYETSPECEVLIVNSLSDIESYRIQDLLPHGFRLEE</sequence>
<dbReference type="GO" id="GO:0005829">
    <property type="term" value="C:cytosol"/>
    <property type="evidence" value="ECO:0007669"/>
    <property type="project" value="TreeGrafter"/>
</dbReference>
<evidence type="ECO:0000313" key="16">
    <source>
        <dbReference type="EMBL" id="PVY94063.1"/>
    </source>
</evidence>
<dbReference type="NCBIfam" id="NF004064">
    <property type="entry name" value="PRK05578.1"/>
    <property type="match status" value="1"/>
</dbReference>
<comment type="cofactor">
    <cofactor evidence="1 13 14">
        <name>Zn(2+)</name>
        <dbReference type="ChEBI" id="CHEBI:29105"/>
    </cofactor>
</comment>
<proteinExistence type="inferred from homology"/>
<evidence type="ECO:0000256" key="5">
    <source>
        <dbReference type="ARBA" id="ARBA00018266"/>
    </source>
</evidence>
<keyword evidence="6 13" id="KW-0479">Metal-binding</keyword>
<dbReference type="AlphaFoldDB" id="A0A2U1E289"/>
<comment type="catalytic activity">
    <reaction evidence="10 14">
        <text>2'-deoxycytidine + H2O + H(+) = 2'-deoxyuridine + NH4(+)</text>
        <dbReference type="Rhea" id="RHEA:13433"/>
        <dbReference type="ChEBI" id="CHEBI:15377"/>
        <dbReference type="ChEBI" id="CHEBI:15378"/>
        <dbReference type="ChEBI" id="CHEBI:15698"/>
        <dbReference type="ChEBI" id="CHEBI:16450"/>
        <dbReference type="ChEBI" id="CHEBI:28938"/>
        <dbReference type="EC" id="3.5.4.5"/>
    </reaction>
</comment>
<dbReference type="RefSeq" id="WP_245893784.1">
    <property type="nucleotide sequence ID" value="NZ_QEKV01000007.1"/>
</dbReference>
<evidence type="ECO:0000256" key="9">
    <source>
        <dbReference type="ARBA" id="ARBA00032005"/>
    </source>
</evidence>
<feature type="binding site" evidence="13">
    <location>
        <position position="62"/>
    </location>
    <ligand>
        <name>Zn(2+)</name>
        <dbReference type="ChEBI" id="CHEBI:29105"/>
        <note>catalytic</note>
    </ligand>
</feature>
<evidence type="ECO:0000256" key="3">
    <source>
        <dbReference type="ARBA" id="ARBA00006576"/>
    </source>
</evidence>
<name>A0A2U1E289_9FIRM</name>
<dbReference type="PROSITE" id="PS51747">
    <property type="entry name" value="CYT_DCMP_DEAMINASES_2"/>
    <property type="match status" value="1"/>
</dbReference>
<feature type="domain" description="CMP/dCMP-type deaminase" evidence="15">
    <location>
        <begin position="10"/>
        <end position="135"/>
    </location>
</feature>
<evidence type="ECO:0000256" key="14">
    <source>
        <dbReference type="RuleBase" id="RU364006"/>
    </source>
</evidence>
<dbReference type="InterPro" id="IPR016192">
    <property type="entry name" value="APOBEC/CMP_deaminase_Zn-bd"/>
</dbReference>
<accession>A0A2U1E289</accession>
<dbReference type="SUPFAM" id="SSF53927">
    <property type="entry name" value="Cytidine deaminase-like"/>
    <property type="match status" value="1"/>
</dbReference>
<dbReference type="CDD" id="cd01283">
    <property type="entry name" value="cytidine_deaminase"/>
    <property type="match status" value="1"/>
</dbReference>
<dbReference type="PROSITE" id="PS00903">
    <property type="entry name" value="CYT_DCMP_DEAMINASES_1"/>
    <property type="match status" value="1"/>
</dbReference>
<organism evidence="16 17">
    <name type="scientific">Ezakiella coagulans</name>
    <dbReference type="NCBI Taxonomy" id="46507"/>
    <lineage>
        <taxon>Bacteria</taxon>
        <taxon>Bacillati</taxon>
        <taxon>Bacillota</taxon>
        <taxon>Tissierellia</taxon>
        <taxon>Ezakiella</taxon>
    </lineage>
</organism>
<gene>
    <name evidence="16" type="ORF">C7381_10759</name>
</gene>
<dbReference type="InterPro" id="IPR016193">
    <property type="entry name" value="Cytidine_deaminase-like"/>
</dbReference>
<dbReference type="PANTHER" id="PTHR11644">
    <property type="entry name" value="CYTIDINE DEAMINASE"/>
    <property type="match status" value="1"/>
</dbReference>
<evidence type="ECO:0000256" key="4">
    <source>
        <dbReference type="ARBA" id="ARBA00012783"/>
    </source>
</evidence>
<evidence type="ECO:0000313" key="17">
    <source>
        <dbReference type="Proteomes" id="UP000245793"/>
    </source>
</evidence>
<dbReference type="PANTHER" id="PTHR11644:SF2">
    <property type="entry name" value="CYTIDINE DEAMINASE"/>
    <property type="match status" value="1"/>
</dbReference>
<feature type="binding site" evidence="13">
    <location>
        <position position="94"/>
    </location>
    <ligand>
        <name>Zn(2+)</name>
        <dbReference type="ChEBI" id="CHEBI:29105"/>
        <note>catalytic</note>
    </ligand>
</feature>
<dbReference type="FunFam" id="3.40.140.10:FF:000008">
    <property type="entry name" value="Cytidine deaminase"/>
    <property type="match status" value="1"/>
</dbReference>
<evidence type="ECO:0000256" key="12">
    <source>
        <dbReference type="PIRSR" id="PIRSR606262-1"/>
    </source>
</evidence>
<protein>
    <recommendedName>
        <fullName evidence="5 14">Cytidine deaminase</fullName>
        <ecNumber evidence="4 14">3.5.4.5</ecNumber>
    </recommendedName>
    <alternativeName>
        <fullName evidence="9 14">Cytidine aminohydrolase</fullName>
    </alternativeName>
</protein>
<dbReference type="GO" id="GO:0004126">
    <property type="term" value="F:cytidine deaminase activity"/>
    <property type="evidence" value="ECO:0007669"/>
    <property type="project" value="UniProtKB-UniRule"/>
</dbReference>
<dbReference type="EC" id="3.5.4.5" evidence="4 14"/>
<comment type="catalytic activity">
    <reaction evidence="11 14">
        <text>cytidine + H2O + H(+) = uridine + NH4(+)</text>
        <dbReference type="Rhea" id="RHEA:16069"/>
        <dbReference type="ChEBI" id="CHEBI:15377"/>
        <dbReference type="ChEBI" id="CHEBI:15378"/>
        <dbReference type="ChEBI" id="CHEBI:16704"/>
        <dbReference type="ChEBI" id="CHEBI:17562"/>
        <dbReference type="ChEBI" id="CHEBI:28938"/>
        <dbReference type="EC" id="3.5.4.5"/>
    </reaction>
</comment>
<reference evidence="16 17" key="1">
    <citation type="submission" date="2018-04" db="EMBL/GenBank/DDBJ databases">
        <title>Genomic Encyclopedia of Type Strains, Phase IV (KMG-IV): sequencing the most valuable type-strain genomes for metagenomic binning, comparative biology and taxonomic classification.</title>
        <authorList>
            <person name="Goeker M."/>
        </authorList>
    </citation>
    <scope>NUCLEOTIDE SEQUENCE [LARGE SCALE GENOMIC DNA]</scope>
    <source>
        <strain evidence="16 17">DSM 20705</strain>
    </source>
</reference>
<keyword evidence="7 14" id="KW-0378">Hydrolase</keyword>
<evidence type="ECO:0000256" key="8">
    <source>
        <dbReference type="ARBA" id="ARBA00022833"/>
    </source>
</evidence>
<dbReference type="GO" id="GO:0042802">
    <property type="term" value="F:identical protein binding"/>
    <property type="evidence" value="ECO:0007669"/>
    <property type="project" value="UniProtKB-ARBA"/>
</dbReference>
<comment type="function">
    <text evidence="2 14">This enzyme scavenges exogenous and endogenous cytidine and 2'-deoxycytidine for UMP synthesis.</text>
</comment>
<feature type="binding site" evidence="13">
    <location>
        <position position="97"/>
    </location>
    <ligand>
        <name>Zn(2+)</name>
        <dbReference type="ChEBI" id="CHEBI:29105"/>
        <note>catalytic</note>
    </ligand>
</feature>
<dbReference type="GO" id="GO:0055086">
    <property type="term" value="P:nucleobase-containing small molecule metabolic process"/>
    <property type="evidence" value="ECO:0007669"/>
    <property type="project" value="UniProtKB-ARBA"/>
</dbReference>
<evidence type="ECO:0000256" key="11">
    <source>
        <dbReference type="ARBA" id="ARBA00049558"/>
    </source>
</evidence>